<evidence type="ECO:0000256" key="1">
    <source>
        <dbReference type="ARBA" id="ARBA00004123"/>
    </source>
</evidence>
<dbReference type="PANTHER" id="PTHR45693:SF7">
    <property type="entry name" value="TRANSCRIPTION FACTOR TGA7"/>
    <property type="match status" value="1"/>
</dbReference>
<dbReference type="Pfam" id="PF00170">
    <property type="entry name" value="bZIP_1"/>
    <property type="match status" value="1"/>
</dbReference>
<keyword evidence="7" id="KW-0539">Nucleus</keyword>
<keyword evidence="3" id="KW-0805">Transcription regulation</keyword>
<accession>A0A162AES9</accession>
<comment type="similarity">
    <text evidence="2">Belongs to the bZIP family.</text>
</comment>
<comment type="subcellular location">
    <subcellularLocation>
        <location evidence="1">Nucleus</location>
    </subcellularLocation>
</comment>
<gene>
    <name evidence="11" type="ORF">DCAR_012848</name>
</gene>
<comment type="caution">
    <text evidence="11">The sequence shown here is derived from an EMBL/GenBank/DDBJ whole genome shotgun (WGS) entry which is preliminary data.</text>
</comment>
<dbReference type="PROSITE" id="PS00036">
    <property type="entry name" value="BZIP_BASIC"/>
    <property type="match status" value="1"/>
</dbReference>
<dbReference type="PROSITE" id="PS51806">
    <property type="entry name" value="DOG1"/>
    <property type="match status" value="1"/>
</dbReference>
<evidence type="ECO:0000256" key="6">
    <source>
        <dbReference type="ARBA" id="ARBA00023163"/>
    </source>
</evidence>
<dbReference type="GO" id="GO:0005634">
    <property type="term" value="C:nucleus"/>
    <property type="evidence" value="ECO:0007669"/>
    <property type="project" value="UniProtKB-SubCell"/>
</dbReference>
<keyword evidence="8" id="KW-0175">Coiled coil</keyword>
<evidence type="ECO:0000256" key="4">
    <source>
        <dbReference type="ARBA" id="ARBA00023125"/>
    </source>
</evidence>
<dbReference type="GO" id="GO:0006351">
    <property type="term" value="P:DNA-templated transcription"/>
    <property type="evidence" value="ECO:0007669"/>
    <property type="project" value="InterPro"/>
</dbReference>
<feature type="coiled-coil region" evidence="8">
    <location>
        <begin position="96"/>
        <end position="123"/>
    </location>
</feature>
<dbReference type="EMBL" id="LNRQ01000004">
    <property type="protein sequence ID" value="KZM99790.1"/>
    <property type="molecule type" value="Genomic_DNA"/>
</dbReference>
<protein>
    <recommendedName>
        <fullName evidence="12">DOG1 domain-containing protein</fullName>
    </recommendedName>
</protein>
<sequence length="363" mass="41275">MASPSTQFATARRMGIYDTLHQISMWEDVLGGGVSPETCTSPNMKEDARLINKTEYTSQESLGPSSDNQAAKILSEKLQRRLAQNREAARKSRLRKKAYVQQLETSRLKLAQLEQDLDRTRQQGVYTGGALNMGNAGFSSTMNSDAGLITFGMEYELWLEEQEKMNCELKNMLQAHISDAQLRMFVESGLNHYADLFRMKADAARCNVFYLMSGMWRTTVERIFLWIGGFRPSEILKIIRPQLEPLTEQQLASVSSLRHSCQQAEDALSQGMEKLQQTLTQCVTDSSSGLSNYNCQMVTAMERLDSLESFMIQADHLRQQTLQQMFHILTVRQAARGLVAFGEYFQRLRAISSLWDARSHQHT</sequence>
<dbReference type="SMART" id="SM00338">
    <property type="entry name" value="BRLZ"/>
    <property type="match status" value="1"/>
</dbReference>
<organism evidence="11">
    <name type="scientific">Daucus carota subsp. sativus</name>
    <name type="common">Carrot</name>
    <dbReference type="NCBI Taxonomy" id="79200"/>
    <lineage>
        <taxon>Eukaryota</taxon>
        <taxon>Viridiplantae</taxon>
        <taxon>Streptophyta</taxon>
        <taxon>Embryophyta</taxon>
        <taxon>Tracheophyta</taxon>
        <taxon>Spermatophyta</taxon>
        <taxon>Magnoliopsida</taxon>
        <taxon>eudicotyledons</taxon>
        <taxon>Gunneridae</taxon>
        <taxon>Pentapetalae</taxon>
        <taxon>asterids</taxon>
        <taxon>campanulids</taxon>
        <taxon>Apiales</taxon>
        <taxon>Apiaceae</taxon>
        <taxon>Apioideae</taxon>
        <taxon>Scandiceae</taxon>
        <taxon>Daucinae</taxon>
        <taxon>Daucus</taxon>
        <taxon>Daucus sect. Daucus</taxon>
    </lineage>
</organism>
<feature type="domain" description="DOG1" evidence="10">
    <location>
        <begin position="148"/>
        <end position="358"/>
    </location>
</feature>
<proteinExistence type="inferred from homology"/>
<dbReference type="InterPro" id="IPR004827">
    <property type="entry name" value="bZIP"/>
</dbReference>
<dbReference type="GO" id="GO:0003700">
    <property type="term" value="F:DNA-binding transcription factor activity"/>
    <property type="evidence" value="ECO:0007669"/>
    <property type="project" value="InterPro"/>
</dbReference>
<evidence type="ECO:0000313" key="11">
    <source>
        <dbReference type="EMBL" id="KZM99790.1"/>
    </source>
</evidence>
<dbReference type="AlphaFoldDB" id="A0A162AES9"/>
<feature type="domain" description="BZIP" evidence="9">
    <location>
        <begin position="75"/>
        <end position="117"/>
    </location>
</feature>
<dbReference type="FunFam" id="1.20.5.170:FF:000019">
    <property type="entry name" value="BZIP family transcription factor"/>
    <property type="match status" value="1"/>
</dbReference>
<evidence type="ECO:0000256" key="7">
    <source>
        <dbReference type="ARBA" id="ARBA00023242"/>
    </source>
</evidence>
<dbReference type="OrthoDB" id="2015618at2759"/>
<dbReference type="STRING" id="79200.A0A162AES9"/>
<keyword evidence="4" id="KW-0238">DNA-binding</keyword>
<evidence type="ECO:0000256" key="2">
    <source>
        <dbReference type="ARBA" id="ARBA00007163"/>
    </source>
</evidence>
<dbReference type="PROSITE" id="PS50217">
    <property type="entry name" value="BZIP"/>
    <property type="match status" value="1"/>
</dbReference>
<evidence type="ECO:0000259" key="9">
    <source>
        <dbReference type="PROSITE" id="PS50217"/>
    </source>
</evidence>
<dbReference type="SUPFAM" id="SSF57959">
    <property type="entry name" value="Leucine zipper domain"/>
    <property type="match status" value="1"/>
</dbReference>
<keyword evidence="5" id="KW-0010">Activator</keyword>
<dbReference type="Gene3D" id="1.20.5.170">
    <property type="match status" value="1"/>
</dbReference>
<evidence type="ECO:0000259" key="10">
    <source>
        <dbReference type="PROSITE" id="PS51806"/>
    </source>
</evidence>
<evidence type="ECO:0000256" key="3">
    <source>
        <dbReference type="ARBA" id="ARBA00023015"/>
    </source>
</evidence>
<evidence type="ECO:0000256" key="8">
    <source>
        <dbReference type="SAM" id="Coils"/>
    </source>
</evidence>
<evidence type="ECO:0000256" key="5">
    <source>
        <dbReference type="ARBA" id="ARBA00023159"/>
    </source>
</evidence>
<dbReference type="Gramene" id="KZM99790">
    <property type="protein sequence ID" value="KZM99790"/>
    <property type="gene ID" value="DCAR_012848"/>
</dbReference>
<dbReference type="GO" id="GO:0043565">
    <property type="term" value="F:sequence-specific DNA binding"/>
    <property type="evidence" value="ECO:0007669"/>
    <property type="project" value="InterPro"/>
</dbReference>
<name>A0A162AES9_DAUCS</name>
<keyword evidence="6" id="KW-0804">Transcription</keyword>
<reference evidence="11" key="1">
    <citation type="journal article" date="2016" name="Nat. Genet.">
        <title>A high-quality carrot genome assembly provides new insights into carotenoid accumulation and asterid genome evolution.</title>
        <authorList>
            <person name="Iorizzo M."/>
            <person name="Ellison S."/>
            <person name="Senalik D."/>
            <person name="Zeng P."/>
            <person name="Satapoomin P."/>
            <person name="Huang J."/>
            <person name="Bowman M."/>
            <person name="Iovene M."/>
            <person name="Sanseverino W."/>
            <person name="Cavagnaro P."/>
            <person name="Yildiz M."/>
            <person name="Macko-Podgorni A."/>
            <person name="Moranska E."/>
            <person name="Grzebelus E."/>
            <person name="Grzebelus D."/>
            <person name="Ashrafi H."/>
            <person name="Zheng Z."/>
            <person name="Cheng S."/>
            <person name="Spooner D."/>
            <person name="Van Deynze A."/>
            <person name="Simon P."/>
        </authorList>
    </citation>
    <scope>NUCLEOTIDE SEQUENCE [LARGE SCALE GENOMIC DNA]</scope>
    <source>
        <tissue evidence="11">Leaf</tissue>
    </source>
</reference>
<dbReference type="InterPro" id="IPR025422">
    <property type="entry name" value="TGA_domain"/>
</dbReference>
<dbReference type="OMA" id="IGMCENT"/>
<dbReference type="Pfam" id="PF14144">
    <property type="entry name" value="DOG1"/>
    <property type="match status" value="1"/>
</dbReference>
<evidence type="ECO:0008006" key="12">
    <source>
        <dbReference type="Google" id="ProtNLM"/>
    </source>
</evidence>
<dbReference type="PANTHER" id="PTHR45693">
    <property type="entry name" value="TRANSCRIPTION FACTOR TGA9"/>
    <property type="match status" value="1"/>
</dbReference>
<dbReference type="InterPro" id="IPR046347">
    <property type="entry name" value="bZIP_sf"/>
</dbReference>